<dbReference type="InterPro" id="IPR046358">
    <property type="entry name" value="Flagellin_C"/>
</dbReference>
<dbReference type="Pfam" id="PF00669">
    <property type="entry name" value="Flagellin_N"/>
    <property type="match status" value="1"/>
</dbReference>
<keyword evidence="4" id="KW-0964">Secreted</keyword>
<sequence length="273" mass="30280">MLGIWNATGLSIINQMNRQSAIAQRSMERISSGLRINRASDDPAGLAISEKMRAQIRGLNMAGRNIQDGISLLQTAEGGLNETHSILQRMRELSVQAANDTYTDEDRKALAVEFEELKQEITRISKNTEFNSSPLLDGSRNSFSIQVGANAGQFVQFSIGNMGAEAIGINDLTIATREDANNAIADMDKAIQKVSSERSKIGAYMNRLEHTYNNTMTMEENLLAAESRIRDADIAKEIMNLTKANILMQANQYVMSMHIQQVQSVLYLLKFNS</sequence>
<evidence type="ECO:0000256" key="3">
    <source>
        <dbReference type="ARBA" id="ARBA00023143"/>
    </source>
</evidence>
<comment type="subcellular location">
    <subcellularLocation>
        <location evidence="4">Secreted</location>
    </subcellularLocation>
    <subcellularLocation>
        <location evidence="4">Bacterial flagellum</location>
    </subcellularLocation>
</comment>
<evidence type="ECO:0000313" key="8">
    <source>
        <dbReference type="Proteomes" id="UP000249134"/>
    </source>
</evidence>
<organism evidence="7 8">
    <name type="scientific">Lederbergia lenta</name>
    <name type="common">Bacillus lentus</name>
    <dbReference type="NCBI Taxonomy" id="1467"/>
    <lineage>
        <taxon>Bacteria</taxon>
        <taxon>Bacillati</taxon>
        <taxon>Bacillota</taxon>
        <taxon>Bacilli</taxon>
        <taxon>Bacillales</taxon>
        <taxon>Bacillaceae</taxon>
        <taxon>Lederbergia</taxon>
    </lineage>
</organism>
<dbReference type="Gene3D" id="6.10.10.10">
    <property type="entry name" value="Flagellar export chaperone, C-terminal domain"/>
    <property type="match status" value="1"/>
</dbReference>
<keyword evidence="8" id="KW-1185">Reference proteome</keyword>
<dbReference type="GO" id="GO:0005576">
    <property type="term" value="C:extracellular region"/>
    <property type="evidence" value="ECO:0007669"/>
    <property type="project" value="UniProtKB-SubCell"/>
</dbReference>
<evidence type="ECO:0000256" key="2">
    <source>
        <dbReference type="ARBA" id="ARBA00020110"/>
    </source>
</evidence>
<dbReference type="GO" id="GO:0005198">
    <property type="term" value="F:structural molecule activity"/>
    <property type="evidence" value="ECO:0007669"/>
    <property type="project" value="UniProtKB-UniRule"/>
</dbReference>
<dbReference type="InterPro" id="IPR001492">
    <property type="entry name" value="Flagellin"/>
</dbReference>
<dbReference type="STRING" id="1348624.GCA_001591545_03763"/>
<dbReference type="PRINTS" id="PR00207">
    <property type="entry name" value="FLAGELLIN"/>
</dbReference>
<keyword evidence="3 4" id="KW-0975">Bacterial flagellum</keyword>
<comment type="similarity">
    <text evidence="1 4">Belongs to the bacterial flagellin family.</text>
</comment>
<evidence type="ECO:0000259" key="6">
    <source>
        <dbReference type="Pfam" id="PF00700"/>
    </source>
</evidence>
<evidence type="ECO:0000313" key="7">
    <source>
        <dbReference type="EMBL" id="SQI51435.1"/>
    </source>
</evidence>
<reference evidence="7 8" key="1">
    <citation type="submission" date="2018-06" db="EMBL/GenBank/DDBJ databases">
        <authorList>
            <consortium name="Pathogen Informatics"/>
            <person name="Doyle S."/>
        </authorList>
    </citation>
    <scope>NUCLEOTIDE SEQUENCE [LARGE SCALE GENOMIC DNA]</scope>
    <source>
        <strain evidence="7 8">NCTC4824</strain>
    </source>
</reference>
<dbReference type="PANTHER" id="PTHR42792:SF2">
    <property type="entry name" value="FLAGELLIN"/>
    <property type="match status" value="1"/>
</dbReference>
<name>A0A2X4YI57_LEDLE</name>
<dbReference type="Pfam" id="PF00700">
    <property type="entry name" value="Flagellin_C"/>
    <property type="match status" value="1"/>
</dbReference>
<keyword evidence="7" id="KW-0969">Cilium</keyword>
<dbReference type="RefSeq" id="WP_066145862.1">
    <property type="nucleotide sequence ID" value="NZ_CBCSGM010000002.1"/>
</dbReference>
<evidence type="ECO:0000259" key="5">
    <source>
        <dbReference type="Pfam" id="PF00669"/>
    </source>
</evidence>
<comment type="function">
    <text evidence="4">Flagellin is the subunit protein which polymerizes to form the filaments of bacterial flagella.</text>
</comment>
<accession>A0A2X4YI57</accession>
<evidence type="ECO:0000256" key="4">
    <source>
        <dbReference type="RuleBase" id="RU362073"/>
    </source>
</evidence>
<protein>
    <recommendedName>
        <fullName evidence="2 4">Flagellin</fullName>
    </recommendedName>
</protein>
<dbReference type="GO" id="GO:0009288">
    <property type="term" value="C:bacterial-type flagellum"/>
    <property type="evidence" value="ECO:0007669"/>
    <property type="project" value="UniProtKB-SubCell"/>
</dbReference>
<dbReference type="EMBL" id="LS483476">
    <property type="protein sequence ID" value="SQI51435.1"/>
    <property type="molecule type" value="Genomic_DNA"/>
</dbReference>
<dbReference type="InterPro" id="IPR001029">
    <property type="entry name" value="Flagellin_N"/>
</dbReference>
<feature type="domain" description="Flagellin C-terminal" evidence="6">
    <location>
        <begin position="187"/>
        <end position="269"/>
    </location>
</feature>
<dbReference type="PANTHER" id="PTHR42792">
    <property type="entry name" value="FLAGELLIN"/>
    <property type="match status" value="1"/>
</dbReference>
<evidence type="ECO:0000256" key="1">
    <source>
        <dbReference type="ARBA" id="ARBA00005709"/>
    </source>
</evidence>
<keyword evidence="7" id="KW-0282">Flagellum</keyword>
<dbReference type="KEGG" id="blen:NCTC4824_00258"/>
<feature type="domain" description="Flagellin N-terminal" evidence="5">
    <location>
        <begin position="10"/>
        <end position="139"/>
    </location>
</feature>
<dbReference type="AlphaFoldDB" id="A0A2X4YI57"/>
<dbReference type="SUPFAM" id="SSF64518">
    <property type="entry name" value="Phase 1 flagellin"/>
    <property type="match status" value="1"/>
</dbReference>
<dbReference type="Proteomes" id="UP000249134">
    <property type="component" value="Chromosome 1"/>
</dbReference>
<keyword evidence="7" id="KW-0966">Cell projection</keyword>
<proteinExistence type="inferred from homology"/>
<dbReference type="InterPro" id="IPR042187">
    <property type="entry name" value="Flagellin_C_sub2"/>
</dbReference>
<gene>
    <name evidence="7" type="primary">hag_1</name>
    <name evidence="7" type="ORF">NCTC4824_00258</name>
</gene>
<dbReference type="Gene3D" id="1.20.1330.10">
    <property type="entry name" value="f41 fragment of flagellin, N-terminal domain"/>
    <property type="match status" value="2"/>
</dbReference>